<dbReference type="InterPro" id="IPR037448">
    <property type="entry name" value="Zig-8"/>
</dbReference>
<dbReference type="Gene3D" id="3.30.70.1820">
    <property type="entry name" value="L1 transposable element, RRM domain"/>
    <property type="match status" value="1"/>
</dbReference>
<accession>A0A9N9S7G3</accession>
<dbReference type="SUPFAM" id="SSF48726">
    <property type="entry name" value="Immunoglobulin"/>
    <property type="match status" value="1"/>
</dbReference>
<evidence type="ECO:0000313" key="2">
    <source>
        <dbReference type="Proteomes" id="UP001153737"/>
    </source>
</evidence>
<dbReference type="EMBL" id="OU896707">
    <property type="protein sequence ID" value="CAG9812966.1"/>
    <property type="molecule type" value="Genomic_DNA"/>
</dbReference>
<dbReference type="Proteomes" id="UP001153737">
    <property type="component" value="Chromosome 1"/>
</dbReference>
<proteinExistence type="predicted"/>
<organism evidence="1 2">
    <name type="scientific">Phaedon cochleariae</name>
    <name type="common">Mustard beetle</name>
    <dbReference type="NCBI Taxonomy" id="80249"/>
    <lineage>
        <taxon>Eukaryota</taxon>
        <taxon>Metazoa</taxon>
        <taxon>Ecdysozoa</taxon>
        <taxon>Arthropoda</taxon>
        <taxon>Hexapoda</taxon>
        <taxon>Insecta</taxon>
        <taxon>Pterygota</taxon>
        <taxon>Neoptera</taxon>
        <taxon>Endopterygota</taxon>
        <taxon>Coleoptera</taxon>
        <taxon>Polyphaga</taxon>
        <taxon>Cucujiformia</taxon>
        <taxon>Chrysomeloidea</taxon>
        <taxon>Chrysomelidae</taxon>
        <taxon>Chrysomelinae</taxon>
        <taxon>Chrysomelini</taxon>
        <taxon>Phaedon</taxon>
    </lineage>
</organism>
<sequence>MRSKEKEKALHSERVMSRFDLKILANKLGNNFSENENNDLVRMNDIREINYDSPRGGVSVITEKGDNTVSYLLVQRAKDSDSGKYTCNPSNANPKTLIVHVLNVFYGIIEEENEDQVKIESTVLNIIKSKMLTTIEKEDIEVARRIGRDNNGKRPVLLKLLRYKVKENILRNGKKLMNTGYSLTAFLSQSDLENKKKLRPYQILAQQQGKKSFIKSDKLIINGKNYTIEDCEKLFRKTIPLETHVDAPDRGNSSGSSRGTTKNWLIFAINSPSDCFKKFSVRISIRDHALHCGSNAWFSNHTYLFAAHFITNFIEEEG</sequence>
<dbReference type="GO" id="GO:0032589">
    <property type="term" value="C:neuron projection membrane"/>
    <property type="evidence" value="ECO:0007669"/>
    <property type="project" value="TreeGrafter"/>
</dbReference>
<dbReference type="OrthoDB" id="190835at2759"/>
<dbReference type="GO" id="GO:0050808">
    <property type="term" value="P:synapse organization"/>
    <property type="evidence" value="ECO:0007669"/>
    <property type="project" value="TreeGrafter"/>
</dbReference>
<protein>
    <submittedName>
        <fullName evidence="1">Uncharacterized protein</fullName>
    </submittedName>
</protein>
<gene>
    <name evidence="1" type="ORF">PHAECO_LOCUS616</name>
</gene>
<dbReference type="PANTHER" id="PTHR23279:SF13">
    <property type="entry name" value="DEFECTIVE PROBOSCIS EXTENSION RESPONSE 21"/>
    <property type="match status" value="1"/>
</dbReference>
<keyword evidence="2" id="KW-1185">Reference proteome</keyword>
<evidence type="ECO:0000313" key="1">
    <source>
        <dbReference type="EMBL" id="CAG9812966.1"/>
    </source>
</evidence>
<dbReference type="InterPro" id="IPR036179">
    <property type="entry name" value="Ig-like_dom_sf"/>
</dbReference>
<name>A0A9N9S7G3_PHACE</name>
<dbReference type="AlphaFoldDB" id="A0A9N9S7G3"/>
<reference evidence="1" key="2">
    <citation type="submission" date="2022-10" db="EMBL/GenBank/DDBJ databases">
        <authorList>
            <consortium name="ENA_rothamsted_submissions"/>
            <consortium name="culmorum"/>
            <person name="King R."/>
        </authorList>
    </citation>
    <scope>NUCLEOTIDE SEQUENCE</scope>
</reference>
<dbReference type="PANTHER" id="PTHR23279">
    <property type="entry name" value="DEFECTIVE PROBOSCIS EXTENSION RESPONSE DPR -RELATED"/>
    <property type="match status" value="1"/>
</dbReference>
<reference evidence="1" key="1">
    <citation type="submission" date="2022-01" db="EMBL/GenBank/DDBJ databases">
        <authorList>
            <person name="King R."/>
        </authorList>
    </citation>
    <scope>NUCLEOTIDE SEQUENCE</scope>
</reference>